<dbReference type="RefSeq" id="XP_056546652.1">
    <property type="nucleotide sequence ID" value="XM_056683046.1"/>
</dbReference>
<dbReference type="GeneID" id="81422222"/>
<dbReference type="PANTHER" id="PTHR42060:SF3">
    <property type="entry name" value="SMP-30_GLUCONOLACTONASE_LRE-LIKE REGION DOMAIN-CONTAINING PROTEIN"/>
    <property type="match status" value="1"/>
</dbReference>
<dbReference type="OrthoDB" id="9977941at2759"/>
<dbReference type="PANTHER" id="PTHR42060">
    <property type="entry name" value="NHL REPEAT-CONTAINING PROTEIN-RELATED"/>
    <property type="match status" value="1"/>
</dbReference>
<dbReference type="InterPro" id="IPR011042">
    <property type="entry name" value="6-blade_b-propeller_TolB-like"/>
</dbReference>
<evidence type="ECO:0008006" key="4">
    <source>
        <dbReference type="Google" id="ProtNLM"/>
    </source>
</evidence>
<feature type="chain" id="PRO_5040824123" description="SMP-30/Gluconolactonase/LRE-like region domain-containing protein" evidence="1">
    <location>
        <begin position="26"/>
        <end position="327"/>
    </location>
</feature>
<dbReference type="Gene3D" id="2.120.10.30">
    <property type="entry name" value="TolB, C-terminal domain"/>
    <property type="match status" value="1"/>
</dbReference>
<keyword evidence="1" id="KW-0732">Signal</keyword>
<protein>
    <recommendedName>
        <fullName evidence="4">SMP-30/Gluconolactonase/LRE-like region domain-containing protein</fullName>
    </recommendedName>
</protein>
<reference evidence="2" key="1">
    <citation type="submission" date="2022-11" db="EMBL/GenBank/DDBJ databases">
        <authorList>
            <person name="Petersen C."/>
        </authorList>
    </citation>
    <scope>NUCLEOTIDE SEQUENCE</scope>
    <source>
        <strain evidence="2">IBT 26290</strain>
    </source>
</reference>
<keyword evidence="3" id="KW-1185">Reference proteome</keyword>
<feature type="signal peptide" evidence="1">
    <location>
        <begin position="1"/>
        <end position="25"/>
    </location>
</feature>
<proteinExistence type="predicted"/>
<dbReference type="SUPFAM" id="SSF63829">
    <property type="entry name" value="Calcium-dependent phosphotriesterase"/>
    <property type="match status" value="1"/>
</dbReference>
<gene>
    <name evidence="2" type="ORF">N7482_000921</name>
</gene>
<dbReference type="EMBL" id="JAPQKN010000001">
    <property type="protein sequence ID" value="KAJ5175044.1"/>
    <property type="molecule type" value="Genomic_DNA"/>
</dbReference>
<dbReference type="AlphaFoldDB" id="A0A9W9ICI5"/>
<comment type="caution">
    <text evidence="2">The sequence shown here is derived from an EMBL/GenBank/DDBJ whole genome shotgun (WGS) entry which is preliminary data.</text>
</comment>
<dbReference type="Proteomes" id="UP001149163">
    <property type="component" value="Unassembled WGS sequence"/>
</dbReference>
<name>A0A9W9ICI5_9EURO</name>
<reference evidence="2" key="2">
    <citation type="journal article" date="2023" name="IMA Fungus">
        <title>Comparative genomic study of the Penicillium genus elucidates a diverse pangenome and 15 lateral gene transfer events.</title>
        <authorList>
            <person name="Petersen C."/>
            <person name="Sorensen T."/>
            <person name="Nielsen M.R."/>
            <person name="Sondergaard T.E."/>
            <person name="Sorensen J.L."/>
            <person name="Fitzpatrick D.A."/>
            <person name="Frisvad J.C."/>
            <person name="Nielsen K.L."/>
        </authorList>
    </citation>
    <scope>NUCLEOTIDE SEQUENCE</scope>
    <source>
        <strain evidence="2">IBT 26290</strain>
    </source>
</reference>
<sequence>MLGFSSIPLWGLLVFLLTIPQSALCTSTTVSTIFQFPNIGSWIEGIAVRENGDILITRTDTPELWSINPLTKQASLLYTFPNATSTVGITELSPGIYAVGAGIVDLATTVATAGSFVIWTVDLRFLTPRASVLKAIPEGQSLSGMTLYEGGGPPLLLIADTKKGAVWRLDPRTGAYSVALSDSSMLPVEGLPPIGINGIKVSGRTLYYTSSTKQVFCRVALNTDGSAAGPIEVVASGFFQDGLALKPDGTAYITTHPRNTVLKVTPSGETSVFVGNLNSTAVAGSTDAQFGFYWGQEVLYVTTNGALSAPVNGTFTEPAKVVMVTMC</sequence>
<evidence type="ECO:0000256" key="1">
    <source>
        <dbReference type="SAM" id="SignalP"/>
    </source>
</evidence>
<organism evidence="2 3">
    <name type="scientific">Penicillium canariense</name>
    <dbReference type="NCBI Taxonomy" id="189055"/>
    <lineage>
        <taxon>Eukaryota</taxon>
        <taxon>Fungi</taxon>
        <taxon>Dikarya</taxon>
        <taxon>Ascomycota</taxon>
        <taxon>Pezizomycotina</taxon>
        <taxon>Eurotiomycetes</taxon>
        <taxon>Eurotiomycetidae</taxon>
        <taxon>Eurotiales</taxon>
        <taxon>Aspergillaceae</taxon>
        <taxon>Penicillium</taxon>
    </lineage>
</organism>
<accession>A0A9W9ICI5</accession>
<dbReference type="InterPro" id="IPR052998">
    <property type="entry name" value="Hetero-Diels-Alderase-like"/>
</dbReference>
<evidence type="ECO:0000313" key="2">
    <source>
        <dbReference type="EMBL" id="KAJ5175044.1"/>
    </source>
</evidence>
<evidence type="ECO:0000313" key="3">
    <source>
        <dbReference type="Proteomes" id="UP001149163"/>
    </source>
</evidence>